<dbReference type="eggNOG" id="COG1073">
    <property type="taxonomic scope" value="Bacteria"/>
</dbReference>
<name>I8AKB0_9BACL</name>
<evidence type="ECO:0000256" key="1">
    <source>
        <dbReference type="ARBA" id="ARBA00022801"/>
    </source>
</evidence>
<dbReference type="PANTHER" id="PTHR22946:SF9">
    <property type="entry name" value="POLYKETIDE TRANSFERASE AF380"/>
    <property type="match status" value="1"/>
</dbReference>
<organism evidence="3 4">
    <name type="scientific">Fictibacillus macauensis ZFHKF-1</name>
    <dbReference type="NCBI Taxonomy" id="1196324"/>
    <lineage>
        <taxon>Bacteria</taxon>
        <taxon>Bacillati</taxon>
        <taxon>Bacillota</taxon>
        <taxon>Bacilli</taxon>
        <taxon>Bacillales</taxon>
        <taxon>Fictibacillaceae</taxon>
        <taxon>Fictibacillus</taxon>
    </lineage>
</organism>
<evidence type="ECO:0000313" key="4">
    <source>
        <dbReference type="Proteomes" id="UP000004080"/>
    </source>
</evidence>
<dbReference type="PATRIC" id="fig|1196324.3.peg.1391"/>
<dbReference type="InterPro" id="IPR029058">
    <property type="entry name" value="AB_hydrolase_fold"/>
</dbReference>
<dbReference type="AlphaFoldDB" id="I8AKB0"/>
<dbReference type="InterPro" id="IPR022742">
    <property type="entry name" value="Hydrolase_4"/>
</dbReference>
<reference evidence="3 4" key="1">
    <citation type="journal article" date="2012" name="J. Bacteriol.">
        <title>Genome of Bacillus macauensis ZFHKF-1, a Long-Chain-Forming Bacterium.</title>
        <authorList>
            <person name="Cai L."/>
            <person name="Zhang T."/>
        </authorList>
    </citation>
    <scope>NUCLEOTIDE SEQUENCE [LARGE SCALE GENOMIC DNA]</scope>
    <source>
        <strain evidence="3 4">ZFHKF-1</strain>
    </source>
</reference>
<comment type="caution">
    <text evidence="3">The sequence shown here is derived from an EMBL/GenBank/DDBJ whole genome shotgun (WGS) entry which is preliminary data.</text>
</comment>
<keyword evidence="4" id="KW-1185">Reference proteome</keyword>
<dbReference type="Pfam" id="PF12146">
    <property type="entry name" value="Hydrolase_4"/>
    <property type="match status" value="1"/>
</dbReference>
<dbReference type="Proteomes" id="UP000004080">
    <property type="component" value="Unassembled WGS sequence"/>
</dbReference>
<gene>
    <name evidence="3" type="ORF">A374_06796</name>
</gene>
<proteinExistence type="predicted"/>
<sequence>MEQHRHFLWRNYHLTATIHYPTANIEPSPLLIICHGFTSNRIGIDRLFVKSAQALAARNYTVLRFDYAGCGESEGIYGDLCFADFISQTKAAISFAQTLPGVDPSHVTLLGHSLGGAVAVQTAHEDQRVKDVILWAAVGQPFHDIVAIIGEEEYKRVLCTGSVDHLGYSLSTSFLQSLQHYHPLKNVQELGGNILCIHGTADDDIPFAYCQDYYEAAQARSTGSAHCKLIAGANHTFSSIAHFHELIETTNRWLTNHSHYDSYQAEG</sequence>
<evidence type="ECO:0000259" key="2">
    <source>
        <dbReference type="Pfam" id="PF12146"/>
    </source>
</evidence>
<dbReference type="GO" id="GO:0052689">
    <property type="term" value="F:carboxylic ester hydrolase activity"/>
    <property type="evidence" value="ECO:0007669"/>
    <property type="project" value="UniProtKB-ARBA"/>
</dbReference>
<protein>
    <submittedName>
        <fullName evidence="3">PGAP1 family protein</fullName>
    </submittedName>
</protein>
<accession>I8AKB0</accession>
<dbReference type="EMBL" id="AKKV01000022">
    <property type="protein sequence ID" value="EIT86287.1"/>
    <property type="molecule type" value="Genomic_DNA"/>
</dbReference>
<evidence type="ECO:0000313" key="3">
    <source>
        <dbReference type="EMBL" id="EIT86287.1"/>
    </source>
</evidence>
<dbReference type="PANTHER" id="PTHR22946">
    <property type="entry name" value="DIENELACTONE HYDROLASE DOMAIN-CONTAINING PROTEIN-RELATED"/>
    <property type="match status" value="1"/>
</dbReference>
<dbReference type="Gene3D" id="3.40.50.1820">
    <property type="entry name" value="alpha/beta hydrolase"/>
    <property type="match status" value="1"/>
</dbReference>
<dbReference type="STRING" id="1196324.A374_06796"/>
<feature type="domain" description="Serine aminopeptidase S33" evidence="2">
    <location>
        <begin position="27"/>
        <end position="141"/>
    </location>
</feature>
<dbReference type="OrthoDB" id="9780269at2"/>
<keyword evidence="1" id="KW-0378">Hydrolase</keyword>
<dbReference type="RefSeq" id="WP_007201456.1">
    <property type="nucleotide sequence ID" value="NZ_AKKV01000022.1"/>
</dbReference>
<dbReference type="InterPro" id="IPR050261">
    <property type="entry name" value="FrsA_esterase"/>
</dbReference>
<dbReference type="SUPFAM" id="SSF53474">
    <property type="entry name" value="alpha/beta-Hydrolases"/>
    <property type="match status" value="1"/>
</dbReference>